<evidence type="ECO:0000256" key="3">
    <source>
        <dbReference type="ARBA" id="ARBA00022679"/>
    </source>
</evidence>
<keyword evidence="1 8" id="KW-0723">Serine/threonine-protein kinase</keyword>
<evidence type="ECO:0000256" key="5">
    <source>
        <dbReference type="ARBA" id="ARBA00022777"/>
    </source>
</evidence>
<organism evidence="11 12">
    <name type="scientific">Pelagomonas calceolata</name>
    <dbReference type="NCBI Taxonomy" id="35677"/>
    <lineage>
        <taxon>Eukaryota</taxon>
        <taxon>Sar</taxon>
        <taxon>Stramenopiles</taxon>
        <taxon>Ochrophyta</taxon>
        <taxon>Pelagophyceae</taxon>
        <taxon>Pelagomonadales</taxon>
        <taxon>Pelagomonadaceae</taxon>
        <taxon>Pelagomonas</taxon>
    </lineage>
</organism>
<accession>A0A8J2WZF2</accession>
<dbReference type="InterPro" id="IPR008271">
    <property type="entry name" value="Ser/Thr_kinase_AS"/>
</dbReference>
<gene>
    <name evidence="11" type="ORF">PECAL_2P10230</name>
</gene>
<dbReference type="AlphaFoldDB" id="A0A8J2WZF2"/>
<dbReference type="SUPFAM" id="SSF56112">
    <property type="entry name" value="Protein kinase-like (PK-like)"/>
    <property type="match status" value="1"/>
</dbReference>
<keyword evidence="5" id="KW-0418">Kinase</keyword>
<dbReference type="PROSITE" id="PS50011">
    <property type="entry name" value="PROTEIN_KINASE_DOM"/>
    <property type="match status" value="1"/>
</dbReference>
<dbReference type="GO" id="GO:0004674">
    <property type="term" value="F:protein serine/threonine kinase activity"/>
    <property type="evidence" value="ECO:0007669"/>
    <property type="project" value="UniProtKB-KW"/>
</dbReference>
<proteinExistence type="inferred from homology"/>
<reference evidence="11" key="1">
    <citation type="submission" date="2021-11" db="EMBL/GenBank/DDBJ databases">
        <authorList>
            <consortium name="Genoscope - CEA"/>
            <person name="William W."/>
        </authorList>
    </citation>
    <scope>NUCLEOTIDE SEQUENCE</scope>
</reference>
<dbReference type="InterPro" id="IPR017441">
    <property type="entry name" value="Protein_kinase_ATP_BS"/>
</dbReference>
<dbReference type="GO" id="GO:0005524">
    <property type="term" value="F:ATP binding"/>
    <property type="evidence" value="ECO:0007669"/>
    <property type="project" value="UniProtKB-UniRule"/>
</dbReference>
<comment type="caution">
    <text evidence="11">The sequence shown here is derived from an EMBL/GenBank/DDBJ whole genome shotgun (WGS) entry which is preliminary data.</text>
</comment>
<sequence length="449" mass="51082">MAASVASVLGFAEEPVAERNPIAAAFGFPGAYWWEADYNLQQPHRYASFDAGSVSGTPERRPDARRYSSTAPAWFSGTTPPKKTFTVKPKTPPLTHLDFRPRRPLGKGKFGEVYLTTHQPSGRLYALKVLHKRLLYNSKLRERARNERRINGALGPHPFIIRMQYAFATERCLCLVLDLAPCGELFQLVKVAHPWKNGKTKPGKFPEQAARFYVAECLLALEFLHERRVLYRDLKPENVLIQRDGHVCISDFGLSKPGVNHPLRGARSMCGTPEYLAPEILRGSHEHGLAVDFWCLGALFYELLDGYPPWFTKDKKKLLERVARRDLELKLPRGLKPKLSKDGELCLRALLHRDATVRLGSDGDAQAVKDHPCFGMVDFQGLAMRHVDPPFLPTRFVADLRSDEEVLWSDVKVDADRKLQRMDISDDRFDEIFAKFEYRGERDVLLEEA</sequence>
<dbReference type="Gene3D" id="3.30.200.20">
    <property type="entry name" value="Phosphorylase Kinase, domain 1"/>
    <property type="match status" value="1"/>
</dbReference>
<evidence type="ECO:0000256" key="1">
    <source>
        <dbReference type="ARBA" id="ARBA00022527"/>
    </source>
</evidence>
<dbReference type="FunFam" id="3.30.200.20:FF:000042">
    <property type="entry name" value="Aurora kinase A"/>
    <property type="match status" value="1"/>
</dbReference>
<dbReference type="InterPro" id="IPR011009">
    <property type="entry name" value="Kinase-like_dom_sf"/>
</dbReference>
<keyword evidence="4 7" id="KW-0547">Nucleotide-binding</keyword>
<dbReference type="InterPro" id="IPR045270">
    <property type="entry name" value="STKc_AGC"/>
</dbReference>
<feature type="region of interest" description="Disordered" evidence="9">
    <location>
        <begin position="50"/>
        <end position="93"/>
    </location>
</feature>
<dbReference type="EMBL" id="CAKKNE010000002">
    <property type="protein sequence ID" value="CAH0367976.1"/>
    <property type="molecule type" value="Genomic_DNA"/>
</dbReference>
<evidence type="ECO:0000313" key="11">
    <source>
        <dbReference type="EMBL" id="CAH0367976.1"/>
    </source>
</evidence>
<dbReference type="Proteomes" id="UP000789595">
    <property type="component" value="Unassembled WGS sequence"/>
</dbReference>
<name>A0A8J2WZF2_9STRA</name>
<evidence type="ECO:0000256" key="2">
    <source>
        <dbReference type="ARBA" id="ARBA00022553"/>
    </source>
</evidence>
<keyword evidence="3" id="KW-0808">Transferase</keyword>
<dbReference type="SMART" id="SM00220">
    <property type="entry name" value="S_TKc"/>
    <property type="match status" value="1"/>
</dbReference>
<evidence type="ECO:0000256" key="8">
    <source>
        <dbReference type="RuleBase" id="RU000304"/>
    </source>
</evidence>
<keyword evidence="2" id="KW-0597">Phosphoprotein</keyword>
<comment type="similarity">
    <text evidence="8">Belongs to the protein kinase superfamily.</text>
</comment>
<evidence type="ECO:0000259" key="10">
    <source>
        <dbReference type="PROSITE" id="PS50011"/>
    </source>
</evidence>
<dbReference type="OrthoDB" id="432483at2759"/>
<feature type="compositionally biased region" description="Low complexity" evidence="9">
    <location>
        <begin position="78"/>
        <end position="89"/>
    </location>
</feature>
<keyword evidence="6 7" id="KW-0067">ATP-binding</keyword>
<dbReference type="Pfam" id="PF00069">
    <property type="entry name" value="Pkinase"/>
    <property type="match status" value="1"/>
</dbReference>
<evidence type="ECO:0000256" key="7">
    <source>
        <dbReference type="PROSITE-ProRule" id="PRU10141"/>
    </source>
</evidence>
<dbReference type="FunFam" id="1.10.510.10:FF:000048">
    <property type="entry name" value="Protein kinase C"/>
    <property type="match status" value="1"/>
</dbReference>
<dbReference type="PANTHER" id="PTHR24351">
    <property type="entry name" value="RIBOSOMAL PROTEIN S6 KINASE"/>
    <property type="match status" value="1"/>
</dbReference>
<evidence type="ECO:0000256" key="6">
    <source>
        <dbReference type="ARBA" id="ARBA00022840"/>
    </source>
</evidence>
<feature type="domain" description="Protein kinase" evidence="10">
    <location>
        <begin position="99"/>
        <end position="374"/>
    </location>
</feature>
<dbReference type="Gene3D" id="1.10.510.10">
    <property type="entry name" value="Transferase(Phosphotransferase) domain 1"/>
    <property type="match status" value="1"/>
</dbReference>
<evidence type="ECO:0000256" key="9">
    <source>
        <dbReference type="SAM" id="MobiDB-lite"/>
    </source>
</evidence>
<keyword evidence="12" id="KW-1185">Reference proteome</keyword>
<dbReference type="PROSITE" id="PS00107">
    <property type="entry name" value="PROTEIN_KINASE_ATP"/>
    <property type="match status" value="1"/>
</dbReference>
<dbReference type="CDD" id="cd05123">
    <property type="entry name" value="STKc_AGC"/>
    <property type="match status" value="1"/>
</dbReference>
<dbReference type="PROSITE" id="PS00108">
    <property type="entry name" value="PROTEIN_KINASE_ST"/>
    <property type="match status" value="1"/>
</dbReference>
<evidence type="ECO:0000256" key="4">
    <source>
        <dbReference type="ARBA" id="ARBA00022741"/>
    </source>
</evidence>
<protein>
    <recommendedName>
        <fullName evidence="10">Protein kinase domain-containing protein</fullName>
    </recommendedName>
</protein>
<feature type="binding site" evidence="7">
    <location>
        <position position="128"/>
    </location>
    <ligand>
        <name>ATP</name>
        <dbReference type="ChEBI" id="CHEBI:30616"/>
    </ligand>
</feature>
<dbReference type="InterPro" id="IPR000719">
    <property type="entry name" value="Prot_kinase_dom"/>
</dbReference>
<evidence type="ECO:0000313" key="12">
    <source>
        <dbReference type="Proteomes" id="UP000789595"/>
    </source>
</evidence>